<proteinExistence type="predicted"/>
<protein>
    <recommendedName>
        <fullName evidence="5">FBD domain-containing protein</fullName>
    </recommendedName>
</protein>
<name>A0AAD8RHS3_LOLMU</name>
<accession>A0AAD8RHS3</accession>
<dbReference type="InterPro" id="IPR006566">
    <property type="entry name" value="FBD"/>
</dbReference>
<reference evidence="3" key="1">
    <citation type="submission" date="2023-07" db="EMBL/GenBank/DDBJ databases">
        <title>A chromosome-level genome assembly of Lolium multiflorum.</title>
        <authorList>
            <person name="Chen Y."/>
            <person name="Copetti D."/>
            <person name="Kolliker R."/>
            <person name="Studer B."/>
        </authorList>
    </citation>
    <scope>NUCLEOTIDE SEQUENCE</scope>
    <source>
        <strain evidence="3">02402/16</strain>
        <tissue evidence="3">Leaf</tissue>
    </source>
</reference>
<feature type="domain" description="F-box/LRR-repeat protein 15/At3g58940/PEG3-like LRR" evidence="2">
    <location>
        <begin position="3"/>
        <end position="139"/>
    </location>
</feature>
<dbReference type="InterPro" id="IPR055411">
    <property type="entry name" value="LRR_FXL15/At3g58940/PEG3-like"/>
</dbReference>
<dbReference type="PANTHER" id="PTHR32141:SF123">
    <property type="entry name" value="F-BOX DOMAIN-CONTAINING PROTEIN"/>
    <property type="match status" value="1"/>
</dbReference>
<comment type="caution">
    <text evidence="3">The sequence shown here is derived from an EMBL/GenBank/DDBJ whole genome shotgun (WGS) entry which is preliminary data.</text>
</comment>
<dbReference type="Pfam" id="PF08387">
    <property type="entry name" value="FBD"/>
    <property type="match status" value="1"/>
</dbReference>
<evidence type="ECO:0000259" key="1">
    <source>
        <dbReference type="Pfam" id="PF08387"/>
    </source>
</evidence>
<evidence type="ECO:0000313" key="4">
    <source>
        <dbReference type="Proteomes" id="UP001231189"/>
    </source>
</evidence>
<dbReference type="InterPro" id="IPR055302">
    <property type="entry name" value="F-box_dom-containing"/>
</dbReference>
<evidence type="ECO:0000259" key="2">
    <source>
        <dbReference type="Pfam" id="PF24758"/>
    </source>
</evidence>
<dbReference type="AlphaFoldDB" id="A0AAD8RHS3"/>
<evidence type="ECO:0000313" key="3">
    <source>
        <dbReference type="EMBL" id="KAK1626241.1"/>
    </source>
</evidence>
<dbReference type="Pfam" id="PF24758">
    <property type="entry name" value="LRR_At5g56370"/>
    <property type="match status" value="1"/>
</dbReference>
<gene>
    <name evidence="3" type="ORF">QYE76_000556</name>
</gene>
<keyword evidence="4" id="KW-1185">Reference proteome</keyword>
<dbReference type="PANTHER" id="PTHR32141">
    <property type="match status" value="1"/>
</dbReference>
<evidence type="ECO:0008006" key="5">
    <source>
        <dbReference type="Google" id="ProtNLM"/>
    </source>
</evidence>
<dbReference type="Proteomes" id="UP001231189">
    <property type="component" value="Unassembled WGS sequence"/>
</dbReference>
<dbReference type="EMBL" id="JAUUTY010000005">
    <property type="protein sequence ID" value="KAK1626241.1"/>
    <property type="molecule type" value="Genomic_DNA"/>
</dbReference>
<sequence>MKNCQGFHRLRINSLTLRGIGVDNYGNQRYNVPFNELTIDNAPCLERLLLQFRTCVNISVLAAPKLETIGFLSDHSDMSSQDQLNRLVLGSTVIQGLHIEKLATVLCTVKVLGVQMKALSLDMVIELMTCFPCLEKLYIRASKSGPKNLWRRKHQNLIKYLDISLKTIVLESYSGIKSQVNFVTFFVLNARVLESMALGVDSKHYGDEFLAEQRMKLQLENRASRCARFDFTTEQSIRSYWCMNDVCDLEIDPFARRC</sequence>
<organism evidence="3 4">
    <name type="scientific">Lolium multiflorum</name>
    <name type="common">Italian ryegrass</name>
    <name type="synonym">Lolium perenne subsp. multiflorum</name>
    <dbReference type="NCBI Taxonomy" id="4521"/>
    <lineage>
        <taxon>Eukaryota</taxon>
        <taxon>Viridiplantae</taxon>
        <taxon>Streptophyta</taxon>
        <taxon>Embryophyta</taxon>
        <taxon>Tracheophyta</taxon>
        <taxon>Spermatophyta</taxon>
        <taxon>Magnoliopsida</taxon>
        <taxon>Liliopsida</taxon>
        <taxon>Poales</taxon>
        <taxon>Poaceae</taxon>
        <taxon>BOP clade</taxon>
        <taxon>Pooideae</taxon>
        <taxon>Poodae</taxon>
        <taxon>Poeae</taxon>
        <taxon>Poeae Chloroplast Group 2 (Poeae type)</taxon>
        <taxon>Loliodinae</taxon>
        <taxon>Loliinae</taxon>
        <taxon>Lolium</taxon>
    </lineage>
</organism>
<feature type="domain" description="FBD" evidence="1">
    <location>
        <begin position="156"/>
        <end position="197"/>
    </location>
</feature>